<evidence type="ECO:0000256" key="1">
    <source>
        <dbReference type="ARBA" id="ARBA00004496"/>
    </source>
</evidence>
<dbReference type="PANTHER" id="PTHR44085:SF2">
    <property type="entry name" value="SEPIAPTERIN REDUCTASE"/>
    <property type="match status" value="1"/>
</dbReference>
<accession>A0A7S4PWS5</accession>
<dbReference type="InterPro" id="IPR051721">
    <property type="entry name" value="Biopterin_syn/organic_redct"/>
</dbReference>
<comment type="subcellular location">
    <subcellularLocation>
        <location evidence="1">Cytoplasm</location>
    </subcellularLocation>
</comment>
<dbReference type="AlphaFoldDB" id="A0A7S4PWS5"/>
<feature type="region of interest" description="Disordered" evidence="5">
    <location>
        <begin position="181"/>
        <end position="201"/>
    </location>
</feature>
<dbReference type="Gene3D" id="3.30.479.10">
    <property type="entry name" value="6-pyruvoyl tetrahydropterin synthase/QueD"/>
    <property type="match status" value="1"/>
</dbReference>
<evidence type="ECO:0000256" key="2">
    <source>
        <dbReference type="ARBA" id="ARBA00022490"/>
    </source>
</evidence>
<evidence type="ECO:0000256" key="3">
    <source>
        <dbReference type="ARBA" id="ARBA00022857"/>
    </source>
</evidence>
<dbReference type="GO" id="GO:0006729">
    <property type="term" value="P:tetrahydrobiopterin biosynthetic process"/>
    <property type="evidence" value="ECO:0007669"/>
    <property type="project" value="TreeGrafter"/>
</dbReference>
<dbReference type="SUPFAM" id="SSF51735">
    <property type="entry name" value="NAD(P)-binding Rossmann-fold domains"/>
    <property type="match status" value="1"/>
</dbReference>
<dbReference type="EMBL" id="HBNR01007178">
    <property type="protein sequence ID" value="CAE4565098.1"/>
    <property type="molecule type" value="Transcribed_RNA"/>
</dbReference>
<name>A0A7S4PWS5_9DINO</name>
<organism evidence="6">
    <name type="scientific">Alexandrium monilatum</name>
    <dbReference type="NCBI Taxonomy" id="311494"/>
    <lineage>
        <taxon>Eukaryota</taxon>
        <taxon>Sar</taxon>
        <taxon>Alveolata</taxon>
        <taxon>Dinophyceae</taxon>
        <taxon>Gonyaulacales</taxon>
        <taxon>Pyrocystaceae</taxon>
        <taxon>Alexandrium</taxon>
    </lineage>
</organism>
<dbReference type="Pfam" id="PF00106">
    <property type="entry name" value="adh_short"/>
    <property type="match status" value="1"/>
</dbReference>
<protein>
    <recommendedName>
        <fullName evidence="7">Sepiapterin reductase</fullName>
    </recommendedName>
</protein>
<dbReference type="InterPro" id="IPR002347">
    <property type="entry name" value="SDR_fam"/>
</dbReference>
<dbReference type="GO" id="GO:0005737">
    <property type="term" value="C:cytoplasm"/>
    <property type="evidence" value="ECO:0007669"/>
    <property type="project" value="UniProtKB-SubCell"/>
</dbReference>
<keyword evidence="3" id="KW-0521">NADP</keyword>
<sequence length="477" mass="50512">MAAAGPGFAGLALEEPELGEASDEACSPILQGPEFGFCAVHVAPAAGPRGRLQGRTYRAGLRIAWRTGSGAEGEAEGVRRALEEECGRLHERVLLPSRSDGLSLASRGGQVAIVCQDRAAFQLPAGDCMLLPIASITLEEIAAFLWSRLIERCADSLREQGAVFMRVIVWEGPLRSASFGRALPAEPQGSPAEPEPLAEGSPSVRLRARRVVLLTGASRGYGRALAVGLAAEAVAARRPTHLVLVARDEAGLRETTRASSGEGVSHHCVAMDLSNPKQLAEQLGPVLDHLEVEIAHTGPPVELLILHNAGSLGPLLYCGDISASDTQLAIDLNVTSSAVLTNAVLRRFAAAASAQGGDHLRVRIVNISSLLAVEAFPAWSLYAMGKAARDMAMQVVAREAEAQGLDVRTLSYAPGPMRTAMVDQIMGTCADSGVLENFRKMDREDSFVPMDASAGKLLRLLAEDSYESGAHVDFFDE</sequence>
<dbReference type="InterPro" id="IPR038418">
    <property type="entry name" value="6-PTP_synth/QueD_sf"/>
</dbReference>
<keyword evidence="2" id="KW-0963">Cytoplasm</keyword>
<dbReference type="PRINTS" id="PR00081">
    <property type="entry name" value="GDHRDH"/>
</dbReference>
<evidence type="ECO:0000313" key="6">
    <source>
        <dbReference type="EMBL" id="CAE4565098.1"/>
    </source>
</evidence>
<keyword evidence="4" id="KW-0560">Oxidoreductase</keyword>
<evidence type="ECO:0000256" key="5">
    <source>
        <dbReference type="SAM" id="MobiDB-lite"/>
    </source>
</evidence>
<dbReference type="Gene3D" id="3.40.50.720">
    <property type="entry name" value="NAD(P)-binding Rossmann-like Domain"/>
    <property type="match status" value="1"/>
</dbReference>
<gene>
    <name evidence="6" type="ORF">AMON00008_LOCUS4717</name>
</gene>
<dbReference type="PANTHER" id="PTHR44085">
    <property type="entry name" value="SEPIAPTERIN REDUCTASE"/>
    <property type="match status" value="1"/>
</dbReference>
<dbReference type="InterPro" id="IPR036291">
    <property type="entry name" value="NAD(P)-bd_dom_sf"/>
</dbReference>
<dbReference type="GO" id="GO:0004757">
    <property type="term" value="F:sepiapterin reductase (NADP+) activity"/>
    <property type="evidence" value="ECO:0007669"/>
    <property type="project" value="TreeGrafter"/>
</dbReference>
<evidence type="ECO:0000256" key="4">
    <source>
        <dbReference type="ARBA" id="ARBA00023002"/>
    </source>
</evidence>
<proteinExistence type="predicted"/>
<dbReference type="SUPFAM" id="SSF55620">
    <property type="entry name" value="Tetrahydrobiopterin biosynthesis enzymes-like"/>
    <property type="match status" value="1"/>
</dbReference>
<reference evidence="6" key="1">
    <citation type="submission" date="2021-01" db="EMBL/GenBank/DDBJ databases">
        <authorList>
            <person name="Corre E."/>
            <person name="Pelletier E."/>
            <person name="Niang G."/>
            <person name="Scheremetjew M."/>
            <person name="Finn R."/>
            <person name="Kale V."/>
            <person name="Holt S."/>
            <person name="Cochrane G."/>
            <person name="Meng A."/>
            <person name="Brown T."/>
            <person name="Cohen L."/>
        </authorList>
    </citation>
    <scope>NUCLEOTIDE SEQUENCE</scope>
    <source>
        <strain evidence="6">CCMP3105</strain>
    </source>
</reference>
<evidence type="ECO:0008006" key="7">
    <source>
        <dbReference type="Google" id="ProtNLM"/>
    </source>
</evidence>